<proteinExistence type="predicted"/>
<dbReference type="PANTHER" id="PTHR31881:SF6">
    <property type="entry name" value="OS09G0494600 PROTEIN"/>
    <property type="match status" value="1"/>
</dbReference>
<dbReference type="EMBL" id="JBHUFA010000012">
    <property type="protein sequence ID" value="MFD1696869.1"/>
    <property type="molecule type" value="Genomic_DNA"/>
</dbReference>
<gene>
    <name evidence="2" type="ORF">ACFSC7_15225</name>
</gene>
<dbReference type="Pfam" id="PF04654">
    <property type="entry name" value="DUF599"/>
    <property type="match status" value="1"/>
</dbReference>
<keyword evidence="1" id="KW-0812">Transmembrane</keyword>
<name>A0ABW4JYR0_9HYPH</name>
<organism evidence="2 3">
    <name type="scientific">Roseibium aestuarii</name>
    <dbReference type="NCBI Taxonomy" id="2600299"/>
    <lineage>
        <taxon>Bacteria</taxon>
        <taxon>Pseudomonadati</taxon>
        <taxon>Pseudomonadota</taxon>
        <taxon>Alphaproteobacteria</taxon>
        <taxon>Hyphomicrobiales</taxon>
        <taxon>Stappiaceae</taxon>
        <taxon>Roseibium</taxon>
    </lineage>
</organism>
<reference evidence="3" key="1">
    <citation type="journal article" date="2019" name="Int. J. Syst. Evol. Microbiol.">
        <title>The Global Catalogue of Microorganisms (GCM) 10K type strain sequencing project: providing services to taxonomists for standard genome sequencing and annotation.</title>
        <authorList>
            <consortium name="The Broad Institute Genomics Platform"/>
            <consortium name="The Broad Institute Genome Sequencing Center for Infectious Disease"/>
            <person name="Wu L."/>
            <person name="Ma J."/>
        </authorList>
    </citation>
    <scope>NUCLEOTIDE SEQUENCE [LARGE SCALE GENOMIC DNA]</scope>
    <source>
        <strain evidence="3">JCM 3369</strain>
    </source>
</reference>
<evidence type="ECO:0000256" key="1">
    <source>
        <dbReference type="SAM" id="Phobius"/>
    </source>
</evidence>
<keyword evidence="1" id="KW-1133">Transmembrane helix</keyword>
<comment type="caution">
    <text evidence="2">The sequence shown here is derived from an EMBL/GenBank/DDBJ whole genome shotgun (WGS) entry which is preliminary data.</text>
</comment>
<feature type="transmembrane region" description="Helical" evidence="1">
    <location>
        <begin position="117"/>
        <end position="135"/>
    </location>
</feature>
<evidence type="ECO:0000313" key="2">
    <source>
        <dbReference type="EMBL" id="MFD1696869.1"/>
    </source>
</evidence>
<keyword evidence="3" id="KW-1185">Reference proteome</keyword>
<accession>A0ABW4JYR0</accession>
<dbReference type="Proteomes" id="UP001597327">
    <property type="component" value="Unassembled WGS sequence"/>
</dbReference>
<feature type="transmembrane region" description="Helical" evidence="1">
    <location>
        <begin position="6"/>
        <end position="26"/>
    </location>
</feature>
<sequence>MTSMSPLDFAAAAWFLVAWFGFNWLIDTSPWRHRTLSKAMELYRRTWFHTMSGRNVRIMDTAIISGLQQGTAFFASSSLLAIGGSFALLDSTEQILQVAGDLSIPVEQSRALWEIKVLGLMLILAYGFFKFGWAYRLFNYCSIMMGSIPEAEKAPREMILSLADRAADMNILAGKHFNRGQRALFFAIAFLGWFAGPLAFLGTTLMVVAVLLRRQFASRSRDAVLSGHQVLLSLETKDGANTDTGSSNPFT</sequence>
<dbReference type="PANTHER" id="PTHR31881">
    <property type="match status" value="1"/>
</dbReference>
<evidence type="ECO:0000313" key="3">
    <source>
        <dbReference type="Proteomes" id="UP001597327"/>
    </source>
</evidence>
<feature type="transmembrane region" description="Helical" evidence="1">
    <location>
        <begin position="184"/>
        <end position="212"/>
    </location>
</feature>
<protein>
    <submittedName>
        <fullName evidence="2">DUF599 domain-containing protein</fullName>
    </submittedName>
</protein>
<dbReference type="RefSeq" id="WP_149892318.1">
    <property type="nucleotide sequence ID" value="NZ_JBHUFA010000012.1"/>
</dbReference>
<dbReference type="InterPro" id="IPR006747">
    <property type="entry name" value="DUF599"/>
</dbReference>
<keyword evidence="1" id="KW-0472">Membrane</keyword>